<name>A0A1H2YWY3_THIRO</name>
<dbReference type="RefSeq" id="WP_093033678.1">
    <property type="nucleotide sequence ID" value="NZ_FNNZ01000014.1"/>
</dbReference>
<dbReference type="CDD" id="cd00090">
    <property type="entry name" value="HTH_ARSR"/>
    <property type="match status" value="1"/>
</dbReference>
<dbReference type="CDD" id="cd00158">
    <property type="entry name" value="RHOD"/>
    <property type="match status" value="1"/>
</dbReference>
<feature type="compositionally biased region" description="Basic residues" evidence="1">
    <location>
        <begin position="1"/>
        <end position="11"/>
    </location>
</feature>
<dbReference type="PROSITE" id="PS50206">
    <property type="entry name" value="RHODANESE_3"/>
    <property type="match status" value="1"/>
</dbReference>
<dbReference type="Pfam" id="PF00581">
    <property type="entry name" value="Rhodanese"/>
    <property type="match status" value="1"/>
</dbReference>
<dbReference type="NCBIfam" id="NF033788">
    <property type="entry name" value="HTH_metalloreg"/>
    <property type="match status" value="1"/>
</dbReference>
<dbReference type="STRING" id="1058.SAMN05421783_11410"/>
<reference evidence="5" key="1">
    <citation type="submission" date="2016-10" db="EMBL/GenBank/DDBJ databases">
        <authorList>
            <person name="Varghese N."/>
            <person name="Submissions S."/>
        </authorList>
    </citation>
    <scope>NUCLEOTIDE SEQUENCE [LARGE SCALE GENOMIC DNA]</scope>
    <source>
        <strain evidence="5">DSM 217</strain>
    </source>
</reference>
<dbReference type="Proteomes" id="UP000198816">
    <property type="component" value="Unassembled WGS sequence"/>
</dbReference>
<dbReference type="InterPro" id="IPR036873">
    <property type="entry name" value="Rhodanese-like_dom_sf"/>
</dbReference>
<dbReference type="PANTHER" id="PTHR43031">
    <property type="entry name" value="FAD-DEPENDENT OXIDOREDUCTASE"/>
    <property type="match status" value="1"/>
</dbReference>
<dbReference type="InterPro" id="IPR036388">
    <property type="entry name" value="WH-like_DNA-bd_sf"/>
</dbReference>
<dbReference type="OrthoDB" id="9814704at2"/>
<dbReference type="PANTHER" id="PTHR43031:SF1">
    <property type="entry name" value="PYRIDINE NUCLEOTIDE-DISULPHIDE OXIDOREDUCTASE"/>
    <property type="match status" value="1"/>
</dbReference>
<dbReference type="PROSITE" id="PS50987">
    <property type="entry name" value="HTH_ARSR_2"/>
    <property type="match status" value="1"/>
</dbReference>
<dbReference type="Pfam" id="PF01022">
    <property type="entry name" value="HTH_5"/>
    <property type="match status" value="1"/>
</dbReference>
<dbReference type="SMART" id="SM00418">
    <property type="entry name" value="HTH_ARSR"/>
    <property type="match status" value="1"/>
</dbReference>
<dbReference type="Gene3D" id="3.40.250.10">
    <property type="entry name" value="Rhodanese-like domain"/>
    <property type="match status" value="1"/>
</dbReference>
<protein>
    <submittedName>
        <fullName evidence="4">Transcriptional regulator, ArsR family</fullName>
    </submittedName>
</protein>
<dbReference type="SUPFAM" id="SSF52821">
    <property type="entry name" value="Rhodanese/Cell cycle control phosphatase"/>
    <property type="match status" value="1"/>
</dbReference>
<feature type="domain" description="Rhodanese" evidence="2">
    <location>
        <begin position="151"/>
        <end position="240"/>
    </location>
</feature>
<accession>A0A1H2YWY3</accession>
<evidence type="ECO:0000313" key="5">
    <source>
        <dbReference type="Proteomes" id="UP000198816"/>
    </source>
</evidence>
<dbReference type="InterPro" id="IPR001763">
    <property type="entry name" value="Rhodanese-like_dom"/>
</dbReference>
<dbReference type="SMART" id="SM00450">
    <property type="entry name" value="RHOD"/>
    <property type="match status" value="1"/>
</dbReference>
<evidence type="ECO:0000313" key="4">
    <source>
        <dbReference type="EMBL" id="SDX09545.1"/>
    </source>
</evidence>
<gene>
    <name evidence="4" type="ORF">SAMN05421783_11410</name>
</gene>
<dbReference type="AlphaFoldDB" id="A0A1H2YWY3"/>
<dbReference type="InterPro" id="IPR036390">
    <property type="entry name" value="WH_DNA-bd_sf"/>
</dbReference>
<evidence type="ECO:0000259" key="2">
    <source>
        <dbReference type="PROSITE" id="PS50206"/>
    </source>
</evidence>
<keyword evidence="5" id="KW-1185">Reference proteome</keyword>
<dbReference type="EMBL" id="FNNZ01000014">
    <property type="protein sequence ID" value="SDX09545.1"/>
    <property type="molecule type" value="Genomic_DNA"/>
</dbReference>
<dbReference type="InterPro" id="IPR001845">
    <property type="entry name" value="HTH_ArsR_DNA-bd_dom"/>
</dbReference>
<dbReference type="Gene3D" id="1.10.10.10">
    <property type="entry name" value="Winged helix-like DNA-binding domain superfamily/Winged helix DNA-binding domain"/>
    <property type="match status" value="1"/>
</dbReference>
<organism evidence="4 5">
    <name type="scientific">Thiocapsa roseopersicina</name>
    <dbReference type="NCBI Taxonomy" id="1058"/>
    <lineage>
        <taxon>Bacteria</taxon>
        <taxon>Pseudomonadati</taxon>
        <taxon>Pseudomonadota</taxon>
        <taxon>Gammaproteobacteria</taxon>
        <taxon>Chromatiales</taxon>
        <taxon>Chromatiaceae</taxon>
        <taxon>Thiocapsa</taxon>
    </lineage>
</organism>
<proteinExistence type="predicted"/>
<dbReference type="SUPFAM" id="SSF46785">
    <property type="entry name" value="Winged helix' DNA-binding domain"/>
    <property type="match status" value="1"/>
</dbReference>
<dbReference type="InterPro" id="IPR050229">
    <property type="entry name" value="GlpE_sulfurtransferase"/>
</dbReference>
<dbReference type="InterPro" id="IPR011991">
    <property type="entry name" value="ArsR-like_HTH"/>
</dbReference>
<sequence length="241" mass="26382">MPTARIPHRAAKPPVEPIPEPIAEKAPKQALLEHLALIARGLASAARLELLDFLAQGERNVEDLARAAGLSIANTSKHLQQLKGAGLVTPRRDGKHIYYALADERVLDAVATLRLLAETHQEAVAELIASYLKQRDALEPIPADELLARVRDGLVTVVDVRPPQEYAQGHLVGALNVPLDQLESRLGELPQDREVVAYCRGPWCVLSFEAVARLREAGFQARRLQDGLPEWRRAGLPVDGA</sequence>
<feature type="domain" description="HTH arsR-type" evidence="3">
    <location>
        <begin position="27"/>
        <end position="121"/>
    </location>
</feature>
<dbReference type="FunFam" id="3.40.250.10:FF:000039">
    <property type="entry name" value="ArsR family transcriptional regulator"/>
    <property type="match status" value="1"/>
</dbReference>
<evidence type="ECO:0000259" key="3">
    <source>
        <dbReference type="PROSITE" id="PS50987"/>
    </source>
</evidence>
<dbReference type="GO" id="GO:0003700">
    <property type="term" value="F:DNA-binding transcription factor activity"/>
    <property type="evidence" value="ECO:0007669"/>
    <property type="project" value="InterPro"/>
</dbReference>
<dbReference type="PRINTS" id="PR00778">
    <property type="entry name" value="HTHARSR"/>
</dbReference>
<feature type="region of interest" description="Disordered" evidence="1">
    <location>
        <begin position="1"/>
        <end position="20"/>
    </location>
</feature>
<evidence type="ECO:0000256" key="1">
    <source>
        <dbReference type="SAM" id="MobiDB-lite"/>
    </source>
</evidence>